<dbReference type="GO" id="GO:0017038">
    <property type="term" value="P:protein import"/>
    <property type="evidence" value="ECO:0007669"/>
    <property type="project" value="TreeGrafter"/>
</dbReference>
<dbReference type="InterPro" id="IPR050790">
    <property type="entry name" value="ExbB/TolQ_transport"/>
</dbReference>
<dbReference type="AlphaFoldDB" id="K2RS81"/>
<dbReference type="PANTHER" id="PTHR30625">
    <property type="entry name" value="PROTEIN TOLQ"/>
    <property type="match status" value="1"/>
</dbReference>
<evidence type="ECO:0000256" key="6">
    <source>
        <dbReference type="RuleBase" id="RU004057"/>
    </source>
</evidence>
<feature type="transmembrane region" description="Helical" evidence="7">
    <location>
        <begin position="161"/>
        <end position="185"/>
    </location>
</feature>
<evidence type="ECO:0000256" key="5">
    <source>
        <dbReference type="ARBA" id="ARBA00023136"/>
    </source>
</evidence>
<protein>
    <recommendedName>
        <fullName evidence="8">MotA/TolQ/ExbB proton channel domain-containing protein</fullName>
    </recommendedName>
</protein>
<evidence type="ECO:0000256" key="7">
    <source>
        <dbReference type="SAM" id="Phobius"/>
    </source>
</evidence>
<feature type="domain" description="MotA/TolQ/ExbB proton channel" evidence="8">
    <location>
        <begin position="105"/>
        <end position="200"/>
    </location>
</feature>
<name>K2RS81_METFP</name>
<dbReference type="Pfam" id="PF01618">
    <property type="entry name" value="MotA_ExbB"/>
    <property type="match status" value="1"/>
</dbReference>
<comment type="similarity">
    <text evidence="6">Belongs to the exbB/tolQ family.</text>
</comment>
<evidence type="ECO:0000256" key="4">
    <source>
        <dbReference type="ARBA" id="ARBA00022989"/>
    </source>
</evidence>
<reference evidence="9 10" key="1">
    <citation type="journal article" date="2012" name="J. Bacteriol.">
        <title>Draft genome sequence of Methanobacterium formicicum DSM 3637, an archaebacterium isolated from the methane producer amoeba Pelomyxa palustris.</title>
        <authorList>
            <person name="Gutierrez G."/>
        </authorList>
    </citation>
    <scope>NUCLEOTIDE SEQUENCE [LARGE SCALE GENOMIC DNA]</scope>
    <source>
        <strain evidence="10">DSM 3637 / PP1</strain>
    </source>
</reference>
<evidence type="ECO:0000256" key="3">
    <source>
        <dbReference type="ARBA" id="ARBA00022692"/>
    </source>
</evidence>
<evidence type="ECO:0000259" key="8">
    <source>
        <dbReference type="Pfam" id="PF01618"/>
    </source>
</evidence>
<comment type="subcellular location">
    <subcellularLocation>
        <location evidence="1">Cell membrane</location>
        <topology evidence="1">Multi-pass membrane protein</topology>
    </subcellularLocation>
    <subcellularLocation>
        <location evidence="6">Membrane</location>
        <topology evidence="6">Multi-pass membrane protein</topology>
    </subcellularLocation>
</comment>
<keyword evidence="4 7" id="KW-1133">Transmembrane helix</keyword>
<dbReference type="EMBL" id="AMPO01000006">
    <property type="protein sequence ID" value="EKF85645.1"/>
    <property type="molecule type" value="Genomic_DNA"/>
</dbReference>
<dbReference type="OrthoDB" id="60560at2157"/>
<evidence type="ECO:0000256" key="1">
    <source>
        <dbReference type="ARBA" id="ARBA00004651"/>
    </source>
</evidence>
<keyword evidence="5 7" id="KW-0472">Membrane</keyword>
<proteinExistence type="inferred from homology"/>
<keyword evidence="2" id="KW-1003">Cell membrane</keyword>
<evidence type="ECO:0000256" key="2">
    <source>
        <dbReference type="ARBA" id="ARBA00022475"/>
    </source>
</evidence>
<sequence>MVAIPGSEMLSSALHVISQSLLIPVIVGLLAFMLYAIISFGGLISEYTNRIRISTDEIEKIISDFTNTGTSEGIKEVMDKSSVPNNYKAIIIKIASHPELGSKSREALARKLIEKEEAMAAKSLEKTDIVTRLGPTLGLMGTLIPMGPGLAALGSGDVNTLANAIIIAFDTTVVGLAAGAIAYVISKVRRRWYEEYLSNLDALCEAALEVMDHGKAQAPSYVG</sequence>
<organism evidence="9 10">
    <name type="scientific">Methanobacterium formicicum (strain DSM 3637 / PP1)</name>
    <dbReference type="NCBI Taxonomy" id="1204725"/>
    <lineage>
        <taxon>Archaea</taxon>
        <taxon>Methanobacteriati</taxon>
        <taxon>Methanobacteriota</taxon>
        <taxon>Methanomada group</taxon>
        <taxon>Methanobacteria</taxon>
        <taxon>Methanobacteriales</taxon>
        <taxon>Methanobacteriaceae</taxon>
        <taxon>Methanobacterium</taxon>
    </lineage>
</organism>
<feature type="transmembrane region" description="Helical" evidence="7">
    <location>
        <begin position="136"/>
        <end position="155"/>
    </location>
</feature>
<dbReference type="PANTHER" id="PTHR30625:SF3">
    <property type="entry name" value="TOL-PAL SYSTEM PROTEIN TOLQ"/>
    <property type="match status" value="1"/>
</dbReference>
<evidence type="ECO:0000313" key="9">
    <source>
        <dbReference type="EMBL" id="EKF85645.1"/>
    </source>
</evidence>
<dbReference type="Proteomes" id="UP000007360">
    <property type="component" value="Unassembled WGS sequence"/>
</dbReference>
<dbReference type="RefSeq" id="WP_004030937.1">
    <property type="nucleotide sequence ID" value="NZ_AMPO01000006.1"/>
</dbReference>
<dbReference type="GO" id="GO:0005886">
    <property type="term" value="C:plasma membrane"/>
    <property type="evidence" value="ECO:0007669"/>
    <property type="project" value="UniProtKB-SubCell"/>
</dbReference>
<accession>K2RS81</accession>
<feature type="transmembrane region" description="Helical" evidence="7">
    <location>
        <begin position="20"/>
        <end position="44"/>
    </location>
</feature>
<comment type="caution">
    <text evidence="9">The sequence shown here is derived from an EMBL/GenBank/DDBJ whole genome shotgun (WGS) entry which is preliminary data.</text>
</comment>
<gene>
    <name evidence="9" type="ORF">A994_07931</name>
</gene>
<keyword evidence="10" id="KW-1185">Reference proteome</keyword>
<evidence type="ECO:0000313" key="10">
    <source>
        <dbReference type="Proteomes" id="UP000007360"/>
    </source>
</evidence>
<keyword evidence="6" id="KW-0813">Transport</keyword>
<keyword evidence="3 7" id="KW-0812">Transmembrane</keyword>
<dbReference type="InterPro" id="IPR002898">
    <property type="entry name" value="MotA_ExbB_proton_chnl"/>
</dbReference>
<keyword evidence="6" id="KW-0653">Protein transport</keyword>
<dbReference type="PATRIC" id="fig|1204725.3.peg.1592"/>